<keyword evidence="2 7" id="KW-0808">Transferase</keyword>
<dbReference type="AlphaFoldDB" id="A0A1H6DX65"/>
<organism evidence="7 8">
    <name type="scientific">Actinacidiphila yanglinensis</name>
    <dbReference type="NCBI Taxonomy" id="310779"/>
    <lineage>
        <taxon>Bacteria</taxon>
        <taxon>Bacillati</taxon>
        <taxon>Actinomycetota</taxon>
        <taxon>Actinomycetes</taxon>
        <taxon>Kitasatosporales</taxon>
        <taxon>Streptomycetaceae</taxon>
        <taxon>Actinacidiphila</taxon>
    </lineage>
</organism>
<evidence type="ECO:0000256" key="2">
    <source>
        <dbReference type="ARBA" id="ARBA00022679"/>
    </source>
</evidence>
<dbReference type="InterPro" id="IPR016181">
    <property type="entry name" value="Acyl_CoA_acyltransferase"/>
</dbReference>
<comment type="similarity">
    <text evidence="1">Belongs to the FemABX family.</text>
</comment>
<dbReference type="GO" id="GO:0016755">
    <property type="term" value="F:aminoacyltransferase activity"/>
    <property type="evidence" value="ECO:0007669"/>
    <property type="project" value="InterPro"/>
</dbReference>
<keyword evidence="4" id="KW-0573">Peptidoglycan synthesis</keyword>
<evidence type="ECO:0000256" key="1">
    <source>
        <dbReference type="ARBA" id="ARBA00009943"/>
    </source>
</evidence>
<protein>
    <submittedName>
        <fullName evidence="7">Lipid II:glycine glycyltransferase (Peptidoglycan interpeptide bridge formation enzyme)</fullName>
    </submittedName>
</protein>
<keyword evidence="8" id="KW-1185">Reference proteome</keyword>
<dbReference type="EMBL" id="FNVU01000020">
    <property type="protein sequence ID" value="SEG89306.1"/>
    <property type="molecule type" value="Genomic_DNA"/>
</dbReference>
<dbReference type="Pfam" id="PF02388">
    <property type="entry name" value="FemAB"/>
    <property type="match status" value="2"/>
</dbReference>
<evidence type="ECO:0000256" key="4">
    <source>
        <dbReference type="ARBA" id="ARBA00022984"/>
    </source>
</evidence>
<dbReference type="GO" id="GO:0071555">
    <property type="term" value="P:cell wall organization"/>
    <property type="evidence" value="ECO:0007669"/>
    <property type="project" value="UniProtKB-KW"/>
</dbReference>
<dbReference type="SUPFAM" id="SSF55729">
    <property type="entry name" value="Acyl-CoA N-acyltransferases (Nat)"/>
    <property type="match status" value="2"/>
</dbReference>
<dbReference type="PANTHER" id="PTHR36174">
    <property type="entry name" value="LIPID II:GLYCINE GLYCYLTRANSFERASE"/>
    <property type="match status" value="1"/>
</dbReference>
<evidence type="ECO:0000256" key="6">
    <source>
        <dbReference type="ARBA" id="ARBA00023316"/>
    </source>
</evidence>
<dbReference type="PANTHER" id="PTHR36174:SF1">
    <property type="entry name" value="LIPID II:GLYCINE GLYCYLTRANSFERASE"/>
    <property type="match status" value="1"/>
</dbReference>
<evidence type="ECO:0000313" key="8">
    <source>
        <dbReference type="Proteomes" id="UP000236754"/>
    </source>
</evidence>
<dbReference type="RefSeq" id="WP_103889669.1">
    <property type="nucleotide sequence ID" value="NZ_FNVU01000020.1"/>
</dbReference>
<proteinExistence type="inferred from homology"/>
<dbReference type="Gene3D" id="3.40.630.30">
    <property type="match status" value="2"/>
</dbReference>
<sequence>MASTTYTVAPISARQHRDFVAERGTASHMQVPSWGGVKPDWRAESLGWTDGDGRLVGAGLVLYRPLPKVRRSLAYLPEGPVIDWHAPDLERWLEPLVAHCKGQGAFAVRVGPRVEARAWDAAAVKDAIADPGVTRLGDAEPSRQDPRAGEVEERLRAARWRPARSGADGFGAGQPRFVWQLPIEGRAPEDILRGFSQQWRRNVKKAENAGVKVVRGDASDLPEFHRLYVETAERDGFVPRPLGYFQRMWDALTAEDPDRMRLYLASHDGDVLSAATMLTVGGHVWYSYGASTVLRREVQPNNAIQWQMVQDACELGASVYDFRGITDTVEESDPHLGLLRFKSGAGGEACENIGEWDFPVNRVLHRALDAYLSRR</sequence>
<dbReference type="InterPro" id="IPR003447">
    <property type="entry name" value="FEMABX"/>
</dbReference>
<dbReference type="Proteomes" id="UP000236754">
    <property type="component" value="Unassembled WGS sequence"/>
</dbReference>
<dbReference type="GO" id="GO:0008360">
    <property type="term" value="P:regulation of cell shape"/>
    <property type="evidence" value="ECO:0007669"/>
    <property type="project" value="UniProtKB-KW"/>
</dbReference>
<dbReference type="OrthoDB" id="9793335at2"/>
<reference evidence="7 8" key="1">
    <citation type="submission" date="2016-10" db="EMBL/GenBank/DDBJ databases">
        <authorList>
            <person name="de Groot N.N."/>
        </authorList>
    </citation>
    <scope>NUCLEOTIDE SEQUENCE [LARGE SCALE GENOMIC DNA]</scope>
    <source>
        <strain evidence="7 8">CGMCC 4.2023</strain>
    </source>
</reference>
<accession>A0A1H6DX65</accession>
<evidence type="ECO:0000256" key="5">
    <source>
        <dbReference type="ARBA" id="ARBA00023315"/>
    </source>
</evidence>
<dbReference type="GO" id="GO:0009252">
    <property type="term" value="P:peptidoglycan biosynthetic process"/>
    <property type="evidence" value="ECO:0007669"/>
    <property type="project" value="UniProtKB-KW"/>
</dbReference>
<keyword evidence="3" id="KW-0133">Cell shape</keyword>
<keyword evidence="5" id="KW-0012">Acyltransferase</keyword>
<name>A0A1H6DX65_9ACTN</name>
<keyword evidence="6" id="KW-0961">Cell wall biogenesis/degradation</keyword>
<evidence type="ECO:0000256" key="3">
    <source>
        <dbReference type="ARBA" id="ARBA00022960"/>
    </source>
</evidence>
<evidence type="ECO:0000313" key="7">
    <source>
        <dbReference type="EMBL" id="SEG89306.1"/>
    </source>
</evidence>
<gene>
    <name evidence="7" type="ORF">SAMN05216223_12053</name>
</gene>
<dbReference type="InterPro" id="IPR050644">
    <property type="entry name" value="PG_Glycine_Bridge_Synth"/>
</dbReference>
<dbReference type="PROSITE" id="PS51191">
    <property type="entry name" value="FEMABX"/>
    <property type="match status" value="1"/>
</dbReference>